<sequence>MREAWSWTAGVLVGVLGMAGSPGCLSLSTSEGGQGGAGGVGGGPVPVTGQAATGQGGSSSSGAGGEGGGGSNLGDMCITGADCTSGFCADGVCCDSDCGGDCQSCARPGYIGTCSNLPAGEEDQPTCTLTSACDGNGACKSKNGQPCTSNAECLSGKCEGAPGNKTCAP</sequence>
<organism evidence="2 3">
    <name type="scientific">Polyangium spumosum</name>
    <dbReference type="NCBI Taxonomy" id="889282"/>
    <lineage>
        <taxon>Bacteria</taxon>
        <taxon>Pseudomonadati</taxon>
        <taxon>Myxococcota</taxon>
        <taxon>Polyangia</taxon>
        <taxon>Polyangiales</taxon>
        <taxon>Polyangiaceae</taxon>
        <taxon>Polyangium</taxon>
    </lineage>
</organism>
<keyword evidence="3" id="KW-1185">Reference proteome</keyword>
<reference evidence="2 3" key="1">
    <citation type="submission" date="2019-10" db="EMBL/GenBank/DDBJ databases">
        <title>A soil myxobacterium in the family Polyangiaceae.</title>
        <authorList>
            <person name="Li Y."/>
            <person name="Wang J."/>
        </authorList>
    </citation>
    <scope>NUCLEOTIDE SEQUENCE [LARGE SCALE GENOMIC DNA]</scope>
    <source>
        <strain evidence="2 3">DSM 14734</strain>
    </source>
</reference>
<dbReference type="AlphaFoldDB" id="A0A6N7PXC7"/>
<proteinExistence type="predicted"/>
<comment type="caution">
    <text evidence="2">The sequence shown here is derived from an EMBL/GenBank/DDBJ whole genome shotgun (WGS) entry which is preliminary data.</text>
</comment>
<dbReference type="EMBL" id="WJIE01000006">
    <property type="protein sequence ID" value="MRG94744.1"/>
    <property type="molecule type" value="Genomic_DNA"/>
</dbReference>
<name>A0A6N7PXC7_9BACT</name>
<evidence type="ECO:0000313" key="3">
    <source>
        <dbReference type="Proteomes" id="UP000440224"/>
    </source>
</evidence>
<dbReference type="RefSeq" id="WP_153821560.1">
    <property type="nucleotide sequence ID" value="NZ_WJIE01000006.1"/>
</dbReference>
<protein>
    <recommendedName>
        <fullName evidence="4">Disintegrin domain-containing protein</fullName>
    </recommendedName>
</protein>
<dbReference type="Proteomes" id="UP000440224">
    <property type="component" value="Unassembled WGS sequence"/>
</dbReference>
<evidence type="ECO:0000256" key="1">
    <source>
        <dbReference type="SAM" id="MobiDB-lite"/>
    </source>
</evidence>
<feature type="compositionally biased region" description="Gly residues" evidence="1">
    <location>
        <begin position="54"/>
        <end position="67"/>
    </location>
</feature>
<dbReference type="OrthoDB" id="5477392at2"/>
<evidence type="ECO:0008006" key="4">
    <source>
        <dbReference type="Google" id="ProtNLM"/>
    </source>
</evidence>
<feature type="compositionally biased region" description="Gly residues" evidence="1">
    <location>
        <begin position="35"/>
        <end position="44"/>
    </location>
</feature>
<evidence type="ECO:0000313" key="2">
    <source>
        <dbReference type="EMBL" id="MRG94744.1"/>
    </source>
</evidence>
<gene>
    <name evidence="2" type="ORF">GF068_22895</name>
</gene>
<accession>A0A6N7PXC7</accession>
<feature type="region of interest" description="Disordered" evidence="1">
    <location>
        <begin position="35"/>
        <end position="67"/>
    </location>
</feature>